<name>A0A379G3P6_9GAMM</name>
<dbReference type="FunFam" id="3.20.20.70:FF:000024">
    <property type="entry name" value="Indole-3-glycerol phosphate synthase"/>
    <property type="match status" value="1"/>
</dbReference>
<dbReference type="HAMAP" id="MF_00134_B">
    <property type="entry name" value="IGPS_B"/>
    <property type="match status" value="1"/>
</dbReference>
<evidence type="ECO:0000256" key="16">
    <source>
        <dbReference type="HAMAP-Rule" id="MF_00134"/>
    </source>
</evidence>
<comment type="similarity">
    <text evidence="16">Belongs to the TrpC family.</text>
</comment>
<proteinExistence type="inferred from homology"/>
<evidence type="ECO:0000256" key="12">
    <source>
        <dbReference type="ARBA" id="ARBA00023235"/>
    </source>
</evidence>
<reference evidence="20 21" key="1">
    <citation type="submission" date="2018-06" db="EMBL/GenBank/DDBJ databases">
        <authorList>
            <consortium name="Pathogen Informatics"/>
            <person name="Doyle S."/>
        </authorList>
    </citation>
    <scope>NUCLEOTIDE SEQUENCE [LARGE SCALE GENOMIC DNA]</scope>
    <source>
        <strain evidence="20 21">NCTC12026</strain>
    </source>
</reference>
<dbReference type="NCBIfam" id="NF001377">
    <property type="entry name" value="PRK00278.2-4"/>
    <property type="match status" value="1"/>
</dbReference>
<evidence type="ECO:0000256" key="8">
    <source>
        <dbReference type="ARBA" id="ARBA00022605"/>
    </source>
</evidence>
<evidence type="ECO:0000256" key="4">
    <source>
        <dbReference type="ARBA" id="ARBA00004696"/>
    </source>
</evidence>
<keyword evidence="13 16" id="KW-0456">Lyase</keyword>
<dbReference type="GO" id="GO:0004640">
    <property type="term" value="F:phosphoribosylanthranilate isomerase activity"/>
    <property type="evidence" value="ECO:0007669"/>
    <property type="project" value="UniProtKB-UniRule"/>
</dbReference>
<evidence type="ECO:0000259" key="18">
    <source>
        <dbReference type="Pfam" id="PF00218"/>
    </source>
</evidence>
<dbReference type="EC" id="5.3.1.24" evidence="17"/>
<evidence type="ECO:0000256" key="10">
    <source>
        <dbReference type="ARBA" id="ARBA00022822"/>
    </source>
</evidence>
<dbReference type="PANTHER" id="PTHR22854">
    <property type="entry name" value="TRYPTOPHAN BIOSYNTHESIS PROTEIN"/>
    <property type="match status" value="1"/>
</dbReference>
<dbReference type="FunFam" id="3.20.20.70:FF:000165">
    <property type="entry name" value="Multifunctional fusion protein"/>
    <property type="match status" value="1"/>
</dbReference>
<keyword evidence="10 16" id="KW-0822">Tryptophan biosynthesis</keyword>
<dbReference type="Pfam" id="PF00218">
    <property type="entry name" value="IGPS"/>
    <property type="match status" value="1"/>
</dbReference>
<dbReference type="CDD" id="cd00405">
    <property type="entry name" value="PRAI"/>
    <property type="match status" value="1"/>
</dbReference>
<evidence type="ECO:0000313" key="21">
    <source>
        <dbReference type="Proteomes" id="UP000255129"/>
    </source>
</evidence>
<dbReference type="PANTHER" id="PTHR22854:SF2">
    <property type="entry name" value="INDOLE-3-GLYCEROL-PHOSPHATE SYNTHASE"/>
    <property type="match status" value="1"/>
</dbReference>
<evidence type="ECO:0000313" key="20">
    <source>
        <dbReference type="EMBL" id="SUC35650.1"/>
    </source>
</evidence>
<comment type="function">
    <text evidence="15">Bifunctional enzyme that catalyzes two sequential steps of tryptophan biosynthetic pathway. The first reaction is catalyzed by the isomerase, coded by the TrpF domain; the second reaction is catalyzed by the synthase, coded by the TrpC domain.</text>
</comment>
<comment type="catalytic activity">
    <reaction evidence="1 17">
        <text>N-(5-phospho-beta-D-ribosyl)anthranilate = 1-(2-carboxyphenylamino)-1-deoxy-D-ribulose 5-phosphate</text>
        <dbReference type="Rhea" id="RHEA:21540"/>
        <dbReference type="ChEBI" id="CHEBI:18277"/>
        <dbReference type="ChEBI" id="CHEBI:58613"/>
        <dbReference type="EC" id="5.3.1.24"/>
    </reaction>
</comment>
<comment type="catalytic activity">
    <reaction evidence="2 16">
        <text>1-(2-carboxyphenylamino)-1-deoxy-D-ribulose 5-phosphate + H(+) = (1S,2R)-1-C-(indol-3-yl)glycerol 3-phosphate + CO2 + H2O</text>
        <dbReference type="Rhea" id="RHEA:23476"/>
        <dbReference type="ChEBI" id="CHEBI:15377"/>
        <dbReference type="ChEBI" id="CHEBI:15378"/>
        <dbReference type="ChEBI" id="CHEBI:16526"/>
        <dbReference type="ChEBI" id="CHEBI:58613"/>
        <dbReference type="ChEBI" id="CHEBI:58866"/>
        <dbReference type="EC" id="4.1.1.48"/>
    </reaction>
</comment>
<evidence type="ECO:0000256" key="13">
    <source>
        <dbReference type="ARBA" id="ARBA00023239"/>
    </source>
</evidence>
<dbReference type="InterPro" id="IPR001240">
    <property type="entry name" value="PRAI_dom"/>
</dbReference>
<comment type="pathway">
    <text evidence="3 17">Amino-acid biosynthesis; L-tryptophan biosynthesis; L-tryptophan from chorismate: step 3/5.</text>
</comment>
<dbReference type="GO" id="GO:0000162">
    <property type="term" value="P:L-tryptophan biosynthetic process"/>
    <property type="evidence" value="ECO:0007669"/>
    <property type="project" value="UniProtKB-UniRule"/>
</dbReference>
<comment type="similarity">
    <text evidence="5">In the N-terminal section; belongs to the TrpC family.</text>
</comment>
<feature type="domain" description="Indole-3-glycerol phosphate synthase" evidence="18">
    <location>
        <begin position="6"/>
        <end position="253"/>
    </location>
</feature>
<evidence type="ECO:0000256" key="5">
    <source>
        <dbReference type="ARBA" id="ARBA00007902"/>
    </source>
</evidence>
<keyword evidence="14" id="KW-0511">Multifunctional enzyme</keyword>
<comment type="similarity">
    <text evidence="17">Belongs to the TrpF family.</text>
</comment>
<evidence type="ECO:0000256" key="9">
    <source>
        <dbReference type="ARBA" id="ARBA00022793"/>
    </source>
</evidence>
<dbReference type="GO" id="GO:0004425">
    <property type="term" value="F:indole-3-glycerol-phosphate synthase activity"/>
    <property type="evidence" value="ECO:0007669"/>
    <property type="project" value="UniProtKB-UniRule"/>
</dbReference>
<keyword evidence="8 16" id="KW-0028">Amino-acid biosynthesis</keyword>
<comment type="similarity">
    <text evidence="6">In the C-terminal section; belongs to the TrpF family.</text>
</comment>
<dbReference type="OrthoDB" id="9804217at2"/>
<protein>
    <recommendedName>
        <fullName evidence="16 17">Multifunctional fusion protein</fullName>
    </recommendedName>
    <domain>
        <recommendedName>
            <fullName evidence="16">Indole-3-glycerol phosphate synthase</fullName>
            <shortName evidence="16">IGPS</shortName>
            <ecNumber evidence="16">4.1.1.48</ecNumber>
        </recommendedName>
    </domain>
    <domain>
        <recommendedName>
            <fullName evidence="17">N-(5'-phosphoribosyl)anthranilate isomerase</fullName>
            <shortName evidence="17">PRAI</shortName>
            <ecNumber evidence="17">5.3.1.24</ecNumber>
        </recommendedName>
    </domain>
</protein>
<keyword evidence="11 16" id="KW-0057">Aromatic amino acid biosynthesis</keyword>
<dbReference type="InterPro" id="IPR045186">
    <property type="entry name" value="Indole-3-glycerol_P_synth"/>
</dbReference>
<evidence type="ECO:0000256" key="1">
    <source>
        <dbReference type="ARBA" id="ARBA00001164"/>
    </source>
</evidence>
<dbReference type="Gene3D" id="3.20.20.70">
    <property type="entry name" value="Aldolase class I"/>
    <property type="match status" value="2"/>
</dbReference>
<dbReference type="AlphaFoldDB" id="A0A379G3P6"/>
<dbReference type="CDD" id="cd00331">
    <property type="entry name" value="IGPS"/>
    <property type="match status" value="1"/>
</dbReference>
<evidence type="ECO:0000256" key="6">
    <source>
        <dbReference type="ARBA" id="ARBA00009847"/>
    </source>
</evidence>
<dbReference type="SUPFAM" id="SSF51366">
    <property type="entry name" value="Ribulose-phoshate binding barrel"/>
    <property type="match status" value="2"/>
</dbReference>
<evidence type="ECO:0000256" key="14">
    <source>
        <dbReference type="ARBA" id="ARBA00023268"/>
    </source>
</evidence>
<sequence length="458" mass="50865">MKGTVLQKIVDDKMVYLVERKARQPLSSFQSQIQPSQRSFYTALQAKRPVFILECKKASPSKGLIRENFDPAEIASIYAPYASAISVLTDEKYFQGNMEYLTIVSNTVAQPVLCKDFIVDPYQIYLARYYQADAILLMLSVLSDEQYILLADVAHQLNMGVLTEVSNEDELQRAITLKSKVVGINNRDLRDLSIDLNRTRQLAPQLSAETIVISESGIHQHQHIQALKDVANGFLIGSALMEQTDLQQALRNLLVGEHKVCGLTREQDAKLAFDAGAMFGGLIFAEQSPRKVTLSQAKQIIHSAPLHYVGVFRNQSVDFVAHIAQQLALHAVQLHGNEDNPYIEQLRQLLPTHCQIWKAVNMSQAQLAEYDTPLIDILLLDNGAGGTGETFDWSSIPKHSQHKLMIAGGLTPENCQHAAQLVCNGLDFNSGVEVEPGIKSEQKINQVFTSLKSARSVS</sequence>
<feature type="domain" description="N-(5'phosphoribosyl) anthranilate isomerase (PRAI)" evidence="19">
    <location>
        <begin position="259"/>
        <end position="448"/>
    </location>
</feature>
<evidence type="ECO:0000256" key="2">
    <source>
        <dbReference type="ARBA" id="ARBA00001633"/>
    </source>
</evidence>
<comment type="pathway">
    <text evidence="4 16">Amino-acid biosynthesis; L-tryptophan biosynthesis; L-tryptophan from chorismate: step 4/5.</text>
</comment>
<evidence type="ECO:0000256" key="15">
    <source>
        <dbReference type="ARBA" id="ARBA00025592"/>
    </source>
</evidence>
<organism evidence="20 21">
    <name type="scientific">Providencia rustigianii</name>
    <dbReference type="NCBI Taxonomy" id="158850"/>
    <lineage>
        <taxon>Bacteria</taxon>
        <taxon>Pseudomonadati</taxon>
        <taxon>Pseudomonadota</taxon>
        <taxon>Gammaproteobacteria</taxon>
        <taxon>Enterobacterales</taxon>
        <taxon>Morganellaceae</taxon>
        <taxon>Providencia</taxon>
    </lineage>
</organism>
<accession>A0A379G3P6</accession>
<dbReference type="InterPro" id="IPR011060">
    <property type="entry name" value="RibuloseP-bd_barrel"/>
</dbReference>
<dbReference type="PROSITE" id="PS00614">
    <property type="entry name" value="IGPS"/>
    <property type="match status" value="1"/>
</dbReference>
<dbReference type="InterPro" id="IPR013785">
    <property type="entry name" value="Aldolase_TIM"/>
</dbReference>
<dbReference type="UniPathway" id="UPA00035">
    <property type="reaction ID" value="UER00042"/>
</dbReference>
<evidence type="ECO:0000256" key="7">
    <source>
        <dbReference type="ARBA" id="ARBA00011245"/>
    </source>
</evidence>
<gene>
    <name evidence="16 20" type="primary">trpC</name>
    <name evidence="17" type="synonym">trpF</name>
    <name evidence="20" type="ORF">NCTC12026_02047</name>
</gene>
<keyword evidence="9 16" id="KW-0210">Decarboxylase</keyword>
<dbReference type="Proteomes" id="UP000255129">
    <property type="component" value="Unassembled WGS sequence"/>
</dbReference>
<evidence type="ECO:0000256" key="3">
    <source>
        <dbReference type="ARBA" id="ARBA00004664"/>
    </source>
</evidence>
<dbReference type="RefSeq" id="WP_115164344.1">
    <property type="nucleotide sequence ID" value="NZ_UGUA01000002.1"/>
</dbReference>
<evidence type="ECO:0000256" key="17">
    <source>
        <dbReference type="HAMAP-Rule" id="MF_00135"/>
    </source>
</evidence>
<dbReference type="EMBL" id="UGUA01000002">
    <property type="protein sequence ID" value="SUC35650.1"/>
    <property type="molecule type" value="Genomic_DNA"/>
</dbReference>
<dbReference type="InterPro" id="IPR001468">
    <property type="entry name" value="Indole-3-GlycerolPSynthase_CS"/>
</dbReference>
<keyword evidence="12 17" id="KW-0413">Isomerase</keyword>
<evidence type="ECO:0000259" key="19">
    <source>
        <dbReference type="Pfam" id="PF00697"/>
    </source>
</evidence>
<dbReference type="HAMAP" id="MF_00135">
    <property type="entry name" value="PRAI"/>
    <property type="match status" value="1"/>
</dbReference>
<evidence type="ECO:0000256" key="11">
    <source>
        <dbReference type="ARBA" id="ARBA00023141"/>
    </source>
</evidence>
<comment type="subunit">
    <text evidence="7">Monomer.</text>
</comment>
<dbReference type="EC" id="4.1.1.48" evidence="16"/>
<dbReference type="InterPro" id="IPR013798">
    <property type="entry name" value="Indole-3-glycerol_P_synth_dom"/>
</dbReference>
<dbReference type="Pfam" id="PF00697">
    <property type="entry name" value="PRAI"/>
    <property type="match status" value="1"/>
</dbReference>
<dbReference type="NCBIfam" id="NF006945">
    <property type="entry name" value="PRK09427.1"/>
    <property type="match status" value="1"/>
</dbReference>